<dbReference type="PROSITE" id="PS00236">
    <property type="entry name" value="NEUROTR_ION_CHANNEL"/>
    <property type="match status" value="1"/>
</dbReference>
<feature type="compositionally biased region" description="Acidic residues" evidence="7">
    <location>
        <begin position="1473"/>
        <end position="1494"/>
    </location>
</feature>
<evidence type="ECO:0000256" key="2">
    <source>
        <dbReference type="ARBA" id="ARBA00022692"/>
    </source>
</evidence>
<dbReference type="Proteomes" id="UP000005239">
    <property type="component" value="Unassembled WGS sequence"/>
</dbReference>
<dbReference type="Gene3D" id="1.20.58.390">
    <property type="entry name" value="Neurotransmitter-gated ion-channel transmembrane domain"/>
    <property type="match status" value="1"/>
</dbReference>
<feature type="transmembrane region" description="Helical" evidence="8">
    <location>
        <begin position="67"/>
        <end position="90"/>
    </location>
</feature>
<feature type="compositionally biased region" description="Polar residues" evidence="7">
    <location>
        <begin position="1697"/>
        <end position="1713"/>
    </location>
</feature>
<evidence type="ECO:0000256" key="6">
    <source>
        <dbReference type="ARBA" id="ARBA00023136"/>
    </source>
</evidence>
<feature type="transmembrane region" description="Helical" evidence="8">
    <location>
        <begin position="1130"/>
        <end position="1151"/>
    </location>
</feature>
<dbReference type="InterPro" id="IPR051730">
    <property type="entry name" value="NASP-like"/>
</dbReference>
<dbReference type="InterPro" id="IPR038050">
    <property type="entry name" value="Neuro_actylchol_rec"/>
</dbReference>
<dbReference type="Pfam" id="PF02931">
    <property type="entry name" value="Neur_chan_LBD"/>
    <property type="match status" value="1"/>
</dbReference>
<dbReference type="CDD" id="cd19051">
    <property type="entry name" value="LGIC_TM_cation"/>
    <property type="match status" value="1"/>
</dbReference>
<evidence type="ECO:0000313" key="9">
    <source>
        <dbReference type="EnsemblMetazoa" id="PPA18562.1"/>
    </source>
</evidence>
<feature type="region of interest" description="Disordered" evidence="7">
    <location>
        <begin position="558"/>
        <end position="603"/>
    </location>
</feature>
<dbReference type="InterPro" id="IPR006202">
    <property type="entry name" value="Neur_chan_lig-bd"/>
</dbReference>
<feature type="region of interest" description="Disordered" evidence="7">
    <location>
        <begin position="1438"/>
        <end position="1528"/>
    </location>
</feature>
<dbReference type="EnsemblMetazoa" id="PPA18562.1">
    <property type="protein sequence ID" value="PPA18562.1"/>
    <property type="gene ID" value="WBGene00108116"/>
</dbReference>
<feature type="compositionally biased region" description="Acidic residues" evidence="7">
    <location>
        <begin position="1502"/>
        <end position="1527"/>
    </location>
</feature>
<feature type="transmembrane region" description="Helical" evidence="8">
    <location>
        <begin position="1099"/>
        <end position="1123"/>
    </location>
</feature>
<feature type="transmembrane region" description="Helical" evidence="8">
    <location>
        <begin position="102"/>
        <end position="123"/>
    </location>
</feature>
<dbReference type="PANTHER" id="PTHR15081:SF1">
    <property type="entry name" value="NUCLEAR AUTOANTIGENIC SPERM PROTEIN"/>
    <property type="match status" value="1"/>
</dbReference>
<dbReference type="InterPro" id="IPR036719">
    <property type="entry name" value="Neuro-gated_channel_TM_sf"/>
</dbReference>
<keyword evidence="4" id="KW-0802">TPR repeat</keyword>
<feature type="transmembrane region" description="Helical" evidence="8">
    <location>
        <begin position="1157"/>
        <end position="1183"/>
    </location>
</feature>
<dbReference type="Gene3D" id="2.70.170.10">
    <property type="entry name" value="Neurotransmitter-gated ion-channel ligand-binding domain"/>
    <property type="match status" value="1"/>
</dbReference>
<evidence type="ECO:0000256" key="7">
    <source>
        <dbReference type="SAM" id="MobiDB-lite"/>
    </source>
</evidence>
<proteinExistence type="predicted"/>
<keyword evidence="10" id="KW-1185">Reference proteome</keyword>
<dbReference type="SUPFAM" id="SSF63712">
    <property type="entry name" value="Nicotinic receptor ligand binding domain-like"/>
    <property type="match status" value="1"/>
</dbReference>
<feature type="transmembrane region" description="Helical" evidence="8">
    <location>
        <begin position="1279"/>
        <end position="1301"/>
    </location>
</feature>
<evidence type="ECO:0000256" key="8">
    <source>
        <dbReference type="SAM" id="Phobius"/>
    </source>
</evidence>
<feature type="compositionally biased region" description="Basic and acidic residues" evidence="7">
    <location>
        <begin position="1721"/>
        <end position="1737"/>
    </location>
</feature>
<gene>
    <name evidence="9" type="primary">WBGene00108116</name>
</gene>
<feature type="transmembrane region" description="Helical" evidence="8">
    <location>
        <begin position="310"/>
        <end position="332"/>
    </location>
</feature>
<dbReference type="InterPro" id="IPR036734">
    <property type="entry name" value="Neur_chan_lig-bd_sf"/>
</dbReference>
<reference evidence="10" key="1">
    <citation type="journal article" date="2008" name="Nat. Genet.">
        <title>The Pristionchus pacificus genome provides a unique perspective on nematode lifestyle and parasitism.</title>
        <authorList>
            <person name="Dieterich C."/>
            <person name="Clifton S.W."/>
            <person name="Schuster L.N."/>
            <person name="Chinwalla A."/>
            <person name="Delehaunty K."/>
            <person name="Dinkelacker I."/>
            <person name="Fulton L."/>
            <person name="Fulton R."/>
            <person name="Godfrey J."/>
            <person name="Minx P."/>
            <person name="Mitreva M."/>
            <person name="Roeseler W."/>
            <person name="Tian H."/>
            <person name="Witte H."/>
            <person name="Yang S.P."/>
            <person name="Wilson R.K."/>
            <person name="Sommer R.J."/>
        </authorList>
    </citation>
    <scope>NUCLEOTIDE SEQUENCE [LARGE SCALE GENOMIC DNA]</scope>
    <source>
        <strain evidence="10">PS312</strain>
    </source>
</reference>
<dbReference type="SMART" id="SM01417">
    <property type="entry name" value="Solute_trans_a"/>
    <property type="match status" value="1"/>
</dbReference>
<keyword evidence="6 8" id="KW-0472">Membrane</keyword>
<evidence type="ECO:0000256" key="5">
    <source>
        <dbReference type="ARBA" id="ARBA00022989"/>
    </source>
</evidence>
<name>A0A2A6CYW1_PRIPA</name>
<feature type="compositionally biased region" description="Acidic residues" evidence="7">
    <location>
        <begin position="572"/>
        <end position="603"/>
    </location>
</feature>
<accession>A0A2A6CYW1</accession>
<organism evidence="9 10">
    <name type="scientific">Pristionchus pacificus</name>
    <name type="common">Parasitic nematode worm</name>
    <dbReference type="NCBI Taxonomy" id="54126"/>
    <lineage>
        <taxon>Eukaryota</taxon>
        <taxon>Metazoa</taxon>
        <taxon>Ecdysozoa</taxon>
        <taxon>Nematoda</taxon>
        <taxon>Chromadorea</taxon>
        <taxon>Rhabditida</taxon>
        <taxon>Rhabditina</taxon>
        <taxon>Diplogasteromorpha</taxon>
        <taxon>Diplogasteroidea</taxon>
        <taxon>Neodiplogasteridae</taxon>
        <taxon>Pristionchus</taxon>
    </lineage>
</organism>
<feature type="compositionally biased region" description="Basic and acidic residues" evidence="7">
    <location>
        <begin position="1440"/>
        <end position="1463"/>
    </location>
</feature>
<feature type="transmembrane region" description="Helical" evidence="8">
    <location>
        <begin position="366"/>
        <end position="388"/>
    </location>
</feature>
<keyword evidence="3" id="KW-0677">Repeat</keyword>
<feature type="compositionally biased region" description="Basic and acidic residues" evidence="7">
    <location>
        <begin position="1668"/>
        <end position="1693"/>
    </location>
</feature>
<dbReference type="GO" id="GO:0016020">
    <property type="term" value="C:membrane"/>
    <property type="evidence" value="ECO:0000318"/>
    <property type="project" value="GO_Central"/>
</dbReference>
<feature type="transmembrane region" description="Helical" evidence="8">
    <location>
        <begin position="135"/>
        <end position="153"/>
    </location>
</feature>
<evidence type="ECO:0000256" key="1">
    <source>
        <dbReference type="ARBA" id="ARBA00004141"/>
    </source>
</evidence>
<dbReference type="InterPro" id="IPR005178">
    <property type="entry name" value="Ostalpha/TMEM184C"/>
</dbReference>
<feature type="region of interest" description="Disordered" evidence="7">
    <location>
        <begin position="1403"/>
        <end position="1426"/>
    </location>
</feature>
<feature type="transmembrane region" description="Helical" evidence="8">
    <location>
        <begin position="264"/>
        <end position="282"/>
    </location>
</feature>
<reference evidence="9" key="2">
    <citation type="submission" date="2022-06" db="UniProtKB">
        <authorList>
            <consortium name="EnsemblMetazoa"/>
        </authorList>
    </citation>
    <scope>IDENTIFICATION</scope>
    <source>
        <strain evidence="9">PS312</strain>
    </source>
</reference>
<dbReference type="GO" id="GO:0022857">
    <property type="term" value="F:transmembrane transporter activity"/>
    <property type="evidence" value="ECO:0000318"/>
    <property type="project" value="GO_Central"/>
</dbReference>
<keyword evidence="2 8" id="KW-0812">Transmembrane</keyword>
<keyword evidence="5 8" id="KW-1133">Transmembrane helix</keyword>
<dbReference type="PANTHER" id="PTHR15081">
    <property type="entry name" value="NUCLEAR AUTOANTIGENIC SPERM PROTEIN NASP -RELATED"/>
    <property type="match status" value="1"/>
</dbReference>
<evidence type="ECO:0000256" key="3">
    <source>
        <dbReference type="ARBA" id="ARBA00022737"/>
    </source>
</evidence>
<comment type="subcellular location">
    <subcellularLocation>
        <location evidence="1">Membrane</location>
        <topology evidence="1">Multi-pass membrane protein</topology>
    </subcellularLocation>
</comment>
<accession>A0A8R1YF11</accession>
<sequence>MADALPSSGCADCNWHNMLTIEKMVATIMELATGQLIECNVKYNSTDGNPIPHATEHLEKLPLPSTLALALATTTSLATVGLAALQLIYINAYVTHTTRRSLIMFLASTAPFVSVTALVSLFMPRAWFFSHLSGFMYFTLALYVIICLLLNLFNGRQGIESRLAEQKVSIETSTPPFCCFFPCMPKLPADYRTLGMVEWMVLQAPLVRLLATIVSLFIYFEYATDGFTALKVIDFLALPSLLIGIYGMHILVTTACKLEELSSYRYVVVFRLIDLFLAFFGIQHGVFDFFARAGAFGCGMGNLAPLETAFFWKNVLVTIESFIVVLLSTILLQPSRSSFFDKHPSCRNVQSPTSSTTKDTLETFRLVSLLSSIVWSLSILSSFDFIFIQHERDQVDFPSSLLLFSFAPFSLTGNGSSRFLSTNLYSTDYGEYPRYPSGSWDTPQDLHPEPQSRYSLQTLNYNSAYYSVILANAYNQLRINIICTSEFASWSIFTPADDEFVEECMNVFLEWTVITPPIRWTSILNRPLNSFLSIELFNESFSNIQTCNGYCRCEDESDSDYDSEGYGSESSIDYDGDSEDSEGDDMSSSFEDEENTEEGYCSDDTSLDCDTYSIFGGGSRISSPIDQEEEIDCDSVPSHHTVIIPGPFADRLAALLPPIGTPFLINGCLVSSTVSNDASITLSSLFLRDRSISHHSILSSSSIDSHICGSECYYYDRLTSEDEREPLLGELTTQVSITCTGNEFTSTEGECESLLSESTARCTSMTYTGNYTNRSPNYGYTRYLKWKEDGVLDDSTTSSSSDSSIETYTNYLKELHFKWIKDHRQVKNVINDSTSSSSSESSIEETDISKKMAIEMMKECSSICHIKHNNSMSDVDMENMIQDGNIKRVLNRIFTGYDKKLKPNENGQTEVILNPLKLDLINVKEGEQLAQFSVHECIYWTDNRLEWNISWAGGVEAITIPIEDIWLPPFYAYNAIKIEILTYEKTFYAQISYNGNVMWCRNKAVTVYCELRLDYFPFDNQQCALRMTTASHNIGEMIITGGEVNKWKVMYQLIIDFPSMYYSQGMDEFEIESVTTGFSTYTELDGEVQYTMSIRRVSLHYIVFVVIPTTLTTLVAITGVFLAECNEPMITIGFTTLLAQSYMLNILSTVLPKSGNISLIGIYFLIGNMILSVISVFVSMILLKLSFIFEKCSSAPNPLISRFLCIRKGEKEERLFRANTICEHRKMDENMGPDFWRKTAVLMNSYLDRVRKREEKRIVEENLAELREEWEKQFRRLRYVFIILTQILSLALVAVLASFSLQKNTTIMAPLNEESVQEVELTSEQKATQLNKLMSDGKRELKALNYEPASQKFGEAAEFAATHYGPLAVESFEPNFMYGRTLAELSGVENDLFQSALVNIKKKEGDEAEEKDAANESMDDEEREDVREMVAEALAETAEELEKKKEGSDEESKSEEVKEKESVDEAAAGGKMEEDEKAENEEIAADNEESEEAADGEKEEGADGDVENAEKEDIEDGDDEDEEEEVDTNQLAWEALEVASQIADKMITETGDKEWKHKRVDVFVQLAQCSCNDEKYETALEDLGRAHALMEEIATEKGDRLTAEIFFHEGRINRLRNEFGLAEVSFNKAGDVFQKILDALKTEAGDSPTEDQTKEIAEIEQIMKDFKERAEDSKESAVQKKKMDEEKEKEKAEVPSILTTSNANSDATANDITSLVRKKRAHDDSEVEGAPKKAKSEEVEEKGEENIAV</sequence>
<evidence type="ECO:0000256" key="4">
    <source>
        <dbReference type="ARBA" id="ARBA00022803"/>
    </source>
</evidence>
<feature type="transmembrane region" description="Helical" evidence="8">
    <location>
        <begin position="232"/>
        <end position="252"/>
    </location>
</feature>
<dbReference type="InterPro" id="IPR018000">
    <property type="entry name" value="Neurotransmitter_ion_chnl_CS"/>
</dbReference>
<dbReference type="SUPFAM" id="SSF90112">
    <property type="entry name" value="Neurotransmitter-gated ion-channel transmembrane pore"/>
    <property type="match status" value="1"/>
</dbReference>
<evidence type="ECO:0000313" key="10">
    <source>
        <dbReference type="Proteomes" id="UP000005239"/>
    </source>
</evidence>
<feature type="region of interest" description="Disordered" evidence="7">
    <location>
        <begin position="1668"/>
        <end position="1749"/>
    </location>
</feature>
<dbReference type="CDD" id="cd18989">
    <property type="entry name" value="LGIC_ECD_cation"/>
    <property type="match status" value="1"/>
</dbReference>
<protein>
    <submittedName>
        <fullName evidence="9">Osta-2</fullName>
    </submittedName>
</protein>
<dbReference type="GO" id="GO:0005230">
    <property type="term" value="F:extracellular ligand-gated monoatomic ion channel activity"/>
    <property type="evidence" value="ECO:0007669"/>
    <property type="project" value="InterPro"/>
</dbReference>
<feature type="transmembrane region" description="Helical" evidence="8">
    <location>
        <begin position="199"/>
        <end position="220"/>
    </location>
</feature>
<dbReference type="Pfam" id="PF03619">
    <property type="entry name" value="Solute_trans_a"/>
    <property type="match status" value="1"/>
</dbReference>